<keyword evidence="2" id="KW-1185">Reference proteome</keyword>
<evidence type="ECO:0000313" key="2">
    <source>
        <dbReference type="Proteomes" id="UP001139384"/>
    </source>
</evidence>
<comment type="caution">
    <text evidence="1">The sequence shown here is derived from an EMBL/GenBank/DDBJ whole genome shotgun (WGS) entry which is preliminary data.</text>
</comment>
<proteinExistence type="predicted"/>
<organism evidence="1 2">
    <name type="scientific">Streptomyces muensis</name>
    <dbReference type="NCBI Taxonomy" id="1077944"/>
    <lineage>
        <taxon>Bacteria</taxon>
        <taxon>Bacillati</taxon>
        <taxon>Actinomycetota</taxon>
        <taxon>Actinomycetes</taxon>
        <taxon>Kitasatosporales</taxon>
        <taxon>Streptomycetaceae</taxon>
        <taxon>Streptomyces</taxon>
    </lineage>
</organism>
<name>A0A9X1TLT6_STRM4</name>
<reference evidence="1" key="1">
    <citation type="submission" date="2022-01" db="EMBL/GenBank/DDBJ databases">
        <title>Draft Genome Sequences of Seven Type Strains of the Genus Streptomyces.</title>
        <authorList>
            <person name="Aziz S."/>
            <person name="Coretto E."/>
            <person name="Chronakova A."/>
            <person name="Sproer C."/>
            <person name="Huber K."/>
            <person name="Nouioui I."/>
            <person name="Gross H."/>
        </authorList>
    </citation>
    <scope>NUCLEOTIDE SEQUENCE</scope>
    <source>
        <strain evidence="1">DSM 103493</strain>
    </source>
</reference>
<dbReference type="RefSeq" id="WP_234764293.1">
    <property type="nucleotide sequence ID" value="NZ_JAKEIP010000082.1"/>
</dbReference>
<sequence>MGVGVWDGPFYRVRRDEYEICFVAGVGEDIDEVRDVDMWVTFADGQRWSGTVFTLDEARRLMDLRQETGECLGGRYFYGWDNLIVRDPGLPAMVRVIDELVTTGDYRSALRPLGLAEDEDED</sequence>
<accession>A0A9X1TLT6</accession>
<dbReference type="AlphaFoldDB" id="A0A9X1TLT6"/>
<dbReference type="Proteomes" id="UP001139384">
    <property type="component" value="Unassembled WGS sequence"/>
</dbReference>
<protein>
    <submittedName>
        <fullName evidence="1">Uncharacterized protein</fullName>
    </submittedName>
</protein>
<dbReference type="EMBL" id="JAKEIP010000082">
    <property type="protein sequence ID" value="MCF1595977.1"/>
    <property type="molecule type" value="Genomic_DNA"/>
</dbReference>
<gene>
    <name evidence="1" type="ORF">L0P92_20750</name>
</gene>
<evidence type="ECO:0000313" key="1">
    <source>
        <dbReference type="EMBL" id="MCF1595977.1"/>
    </source>
</evidence>